<sequence>MVCGVAVIAAIVSYRHAYAVVTEYGESGVTAIMIPLTIDGLVYAASMVILHSARVGVKAPPLAWMLLWLGITATLAANVAHGWQNGLVGSIVAAWPAVALVGCYEMLMWLVRTNGRASTGVPLEILGLDQQAIKAYRESVRIGNPLSERRLAEKYGRSRRWSRSIIERSADRDYS</sequence>
<evidence type="ECO:0000256" key="1">
    <source>
        <dbReference type="SAM" id="Phobius"/>
    </source>
</evidence>
<dbReference type="Proteomes" id="UP001348641">
    <property type="component" value="Unassembled WGS sequence"/>
</dbReference>
<keyword evidence="1" id="KW-1133">Transmembrane helix</keyword>
<feature type="transmembrane region" description="Helical" evidence="1">
    <location>
        <begin position="62"/>
        <end position="81"/>
    </location>
</feature>
<feature type="transmembrane region" description="Helical" evidence="1">
    <location>
        <begin position="27"/>
        <end position="50"/>
    </location>
</feature>
<evidence type="ECO:0000313" key="2">
    <source>
        <dbReference type="EMBL" id="MEE2050584.1"/>
    </source>
</evidence>
<dbReference type="EMBL" id="JAUUCC010000017">
    <property type="protein sequence ID" value="MEE2050584.1"/>
    <property type="molecule type" value="Genomic_DNA"/>
</dbReference>
<proteinExistence type="predicted"/>
<organism evidence="2 3">
    <name type="scientific">Nocardiopsis tropica</name>
    <dbReference type="NCBI Taxonomy" id="109330"/>
    <lineage>
        <taxon>Bacteria</taxon>
        <taxon>Bacillati</taxon>
        <taxon>Actinomycetota</taxon>
        <taxon>Actinomycetes</taxon>
        <taxon>Streptosporangiales</taxon>
        <taxon>Nocardiopsidaceae</taxon>
        <taxon>Nocardiopsis</taxon>
    </lineage>
</organism>
<comment type="caution">
    <text evidence="2">The sequence shown here is derived from an EMBL/GenBank/DDBJ whole genome shotgun (WGS) entry which is preliminary data.</text>
</comment>
<dbReference type="InterPro" id="IPR021235">
    <property type="entry name" value="DUF2637"/>
</dbReference>
<accession>A0ABU7KMT0</accession>
<feature type="transmembrane region" description="Helical" evidence="1">
    <location>
        <begin position="87"/>
        <end position="107"/>
    </location>
</feature>
<dbReference type="Pfam" id="PF10935">
    <property type="entry name" value="DUF2637"/>
    <property type="match status" value="1"/>
</dbReference>
<evidence type="ECO:0000313" key="3">
    <source>
        <dbReference type="Proteomes" id="UP001348641"/>
    </source>
</evidence>
<gene>
    <name evidence="2" type="ORF">Q8A49_08745</name>
</gene>
<keyword evidence="1" id="KW-0472">Membrane</keyword>
<name>A0ABU7KMT0_9ACTN</name>
<dbReference type="RefSeq" id="WP_330157786.1">
    <property type="nucleotide sequence ID" value="NZ_BAAAJA010000072.1"/>
</dbReference>
<protein>
    <submittedName>
        <fullName evidence="2">DUF2637 domain-containing protein</fullName>
    </submittedName>
</protein>
<reference evidence="2 3" key="1">
    <citation type="submission" date="2023-07" db="EMBL/GenBank/DDBJ databases">
        <authorList>
            <person name="Girao M."/>
            <person name="Carvalho M.F."/>
        </authorList>
    </citation>
    <scope>NUCLEOTIDE SEQUENCE [LARGE SCALE GENOMIC DNA]</scope>
    <source>
        <strain evidence="2 3">66/93</strain>
    </source>
</reference>
<keyword evidence="1" id="KW-0812">Transmembrane</keyword>